<accession>A0A0S4IZD2</accession>
<evidence type="ECO:0000313" key="2">
    <source>
        <dbReference type="Proteomes" id="UP000051952"/>
    </source>
</evidence>
<feature type="non-terminal residue" evidence="1">
    <location>
        <position position="1"/>
    </location>
</feature>
<protein>
    <submittedName>
        <fullName evidence="1">DGF-1-like protein, putative</fullName>
    </submittedName>
</protein>
<sequence>KGDRVWCVLVIDGSSDNDPADCVAVRDVENVSLLVNSSETVSVRGVNVIMGVNVWVSVRVIWFVASDAEMVSVWTQPTLTVGTRAGRQNPSGSPIPIPEHTQSHAPVIDELSGKKHAIGCCKHVEQTSAF</sequence>
<reference evidence="2" key="1">
    <citation type="submission" date="2015-09" db="EMBL/GenBank/DDBJ databases">
        <authorList>
            <consortium name="Pathogen Informatics"/>
        </authorList>
    </citation>
    <scope>NUCLEOTIDE SEQUENCE [LARGE SCALE GENOMIC DNA]</scope>
    <source>
        <strain evidence="2">Lake Konstanz</strain>
    </source>
</reference>
<dbReference type="Proteomes" id="UP000051952">
    <property type="component" value="Unassembled WGS sequence"/>
</dbReference>
<gene>
    <name evidence="1" type="ORF">BSAL_76480</name>
</gene>
<keyword evidence="2" id="KW-1185">Reference proteome</keyword>
<proteinExistence type="predicted"/>
<dbReference type="EMBL" id="CYKH01000720">
    <property type="protein sequence ID" value="CUG25822.1"/>
    <property type="molecule type" value="Genomic_DNA"/>
</dbReference>
<evidence type="ECO:0000313" key="1">
    <source>
        <dbReference type="EMBL" id="CUG25822.1"/>
    </source>
</evidence>
<name>A0A0S4IZD2_BODSA</name>
<dbReference type="VEuPathDB" id="TriTrypDB:BSAL_76480"/>
<dbReference type="AlphaFoldDB" id="A0A0S4IZD2"/>
<organism evidence="1 2">
    <name type="scientific">Bodo saltans</name>
    <name type="common">Flagellated protozoan</name>
    <dbReference type="NCBI Taxonomy" id="75058"/>
    <lineage>
        <taxon>Eukaryota</taxon>
        <taxon>Discoba</taxon>
        <taxon>Euglenozoa</taxon>
        <taxon>Kinetoplastea</taxon>
        <taxon>Metakinetoplastina</taxon>
        <taxon>Eubodonida</taxon>
        <taxon>Bodonidae</taxon>
        <taxon>Bodo</taxon>
    </lineage>
</organism>